<protein>
    <submittedName>
        <fullName evidence="1">Uncharacterized protein</fullName>
    </submittedName>
</protein>
<dbReference type="SUPFAM" id="SSF51726">
    <property type="entry name" value="UROD/MetE-like"/>
    <property type="match status" value="1"/>
</dbReference>
<organism evidence="1 2">
    <name type="scientific">Tepidanaerobacter acetatoxydans (strain DSM 21804 / JCM 16047 / Re1)</name>
    <dbReference type="NCBI Taxonomy" id="1209989"/>
    <lineage>
        <taxon>Bacteria</taxon>
        <taxon>Bacillati</taxon>
        <taxon>Bacillota</taxon>
        <taxon>Clostridia</taxon>
        <taxon>Thermosediminibacterales</taxon>
        <taxon>Tepidanaerobacteraceae</taxon>
        <taxon>Tepidanaerobacter</taxon>
    </lineage>
</organism>
<dbReference type="Gene3D" id="3.20.20.210">
    <property type="match status" value="1"/>
</dbReference>
<accession>L0RXR8</accession>
<dbReference type="AlphaFoldDB" id="F4LTH0"/>
<evidence type="ECO:0000313" key="2">
    <source>
        <dbReference type="Proteomes" id="UP000010802"/>
    </source>
</evidence>
<dbReference type="eggNOG" id="COG0407">
    <property type="taxonomic scope" value="Bacteria"/>
</dbReference>
<name>F4LTH0_TEPAE</name>
<keyword evidence="2" id="KW-1185">Reference proteome</keyword>
<dbReference type="PATRIC" id="fig|1209989.3.peg.347"/>
<dbReference type="EMBL" id="HF563609">
    <property type="protein sequence ID" value="CCP25009.1"/>
    <property type="molecule type" value="Genomic_DNA"/>
</dbReference>
<dbReference type="STRING" id="1209989.TepRe1_0298"/>
<accession>F4LTH0</accession>
<gene>
    <name evidence="1" type="ordered locus">TEPIRE1_0332</name>
</gene>
<dbReference type="KEGG" id="tep:TepRe1_0298"/>
<dbReference type="Proteomes" id="UP000010802">
    <property type="component" value="Chromosome"/>
</dbReference>
<evidence type="ECO:0000313" key="1">
    <source>
        <dbReference type="EMBL" id="CCP25009.1"/>
    </source>
</evidence>
<dbReference type="InterPro" id="IPR038071">
    <property type="entry name" value="UROD/MetE-like_sf"/>
</dbReference>
<proteinExistence type="predicted"/>
<dbReference type="OrthoDB" id="1949511at2"/>
<dbReference type="KEGG" id="tae:TepiRe1_0332"/>
<reference evidence="2" key="1">
    <citation type="journal article" date="2013" name="Genome Announc.">
        <title>First genome sequence of a syntrophic acetate-oxidizing bacterium, Tepidanaerobacter acetatoxydans strain Re1.</title>
        <authorList>
            <person name="Manzoor S."/>
            <person name="Bongcam-Rudloff E."/>
            <person name="Schnurer A."/>
            <person name="Muller B."/>
        </authorList>
    </citation>
    <scope>NUCLEOTIDE SEQUENCE [LARGE SCALE GENOMIC DNA]</scope>
    <source>
        <strain evidence="2">Re1</strain>
    </source>
</reference>
<dbReference type="RefSeq" id="WP_013777425.1">
    <property type="nucleotide sequence ID" value="NC_015519.1"/>
</dbReference>
<dbReference type="HOGENOM" id="CLU_059388_0_0_9"/>
<sequence>MANIKDVQRKRAQLFHDLSDGKIPERVPVGGNIGIEFCIQYSGLPLAKTQWTLENIEEAMDKACQITGSDLYPLGPARPPAPYQILGSRTNVMGSKGFIQHPEVSVMEADEYDEFIKNPHEFIMEKALPRMNKELDTDPVTRSIVYAKAVKAFFDYTDVYAQIDAKLIEKYGFYKIPLESAGMALSPLDFIADYLRGFKGIIMDMRRYPEKVAEACEALMPLILKMGTPPMPSKYGQTFMPLHMAPFLRTSDFEKIYWPTFSRTIQAFADRGQTVFMFCDHDWMRYLDHLYELPENTWMAFEFGDPKVVKEKLGKRHVVAGLYPMTYLKTGTKQQCIDKAKELLDIMAPGGRYYFDFDKSLISIDSANIENYTAVTRYMAENSYYNNAGAAAASDGNAGRKFIDVGEIRPFRSKYYKTWDEYKAKHPEINPELESIIAEKLQVYEEMLFMFF</sequence>